<proteinExistence type="predicted"/>
<dbReference type="SUPFAM" id="SSF57845">
    <property type="entry name" value="B-box zinc-binding domain"/>
    <property type="match status" value="1"/>
</dbReference>
<reference evidence="2" key="1">
    <citation type="submission" date="2021-03" db="EMBL/GenBank/DDBJ databases">
        <authorList>
            <person name="Bekaert M."/>
        </authorList>
    </citation>
    <scope>NUCLEOTIDE SEQUENCE</scope>
</reference>
<sequence>MADKICAKKEVVILNQDGIFPIYKASTNTQTITCNQLVCSECITASHKKHDLDSIDIVFNEKKEKLKELESKFSNKFNLCEIEDRKVNEFKTKYEQMFTESIQKINEQEKLIIDEVRKYAKTLREQLDSEKQSIEKSITEIEKRTEKVMETLLNKQSIIQEILESNQAVQVFGAYQELSGKEIPNASFKAFPEETKDFIPAKENLKAISNLFGSLTNTKLPKVLTHVNIDVISSYTTDQTALNRVLIEDEKKAWISNHMTSSLSKIHIADTMKTVKDIPVDVLDMSMTGNNDVLLSSYGSTDVSLLSTKTGEIKPFLSMSPLYPLGIHVTKYNEIILGVKEEGDIYKITDKICRKVKIFGVDGKHKQSYEYDKHKQRLFTVPYRITSNLNNAILVIDRTSDYNGRVVVMDREGQVEWIYQGNPHVNLI</sequence>
<dbReference type="SUPFAM" id="SSF50969">
    <property type="entry name" value="YVTN repeat-like/Quinoprotein amine dehydrogenase"/>
    <property type="match status" value="1"/>
</dbReference>
<dbReference type="AlphaFoldDB" id="A0A8S3TE32"/>
<dbReference type="PANTHER" id="PTHR25462">
    <property type="entry name" value="BONUS, ISOFORM C-RELATED"/>
    <property type="match status" value="1"/>
</dbReference>
<dbReference type="Proteomes" id="UP000683360">
    <property type="component" value="Unassembled WGS sequence"/>
</dbReference>
<feature type="coiled-coil region" evidence="1">
    <location>
        <begin position="113"/>
        <end position="144"/>
    </location>
</feature>
<dbReference type="CDD" id="cd19756">
    <property type="entry name" value="Bbox2"/>
    <property type="match status" value="1"/>
</dbReference>
<organism evidence="2 3">
    <name type="scientific">Mytilus edulis</name>
    <name type="common">Blue mussel</name>
    <dbReference type="NCBI Taxonomy" id="6550"/>
    <lineage>
        <taxon>Eukaryota</taxon>
        <taxon>Metazoa</taxon>
        <taxon>Spiralia</taxon>
        <taxon>Lophotrochozoa</taxon>
        <taxon>Mollusca</taxon>
        <taxon>Bivalvia</taxon>
        <taxon>Autobranchia</taxon>
        <taxon>Pteriomorphia</taxon>
        <taxon>Mytilida</taxon>
        <taxon>Mytiloidea</taxon>
        <taxon>Mytilidae</taxon>
        <taxon>Mytilinae</taxon>
        <taxon>Mytilus</taxon>
    </lineage>
</organism>
<evidence type="ECO:0000313" key="2">
    <source>
        <dbReference type="EMBL" id="CAG2229187.1"/>
    </source>
</evidence>
<accession>A0A8S3TE32</accession>
<evidence type="ECO:0000256" key="1">
    <source>
        <dbReference type="SAM" id="Coils"/>
    </source>
</evidence>
<name>A0A8S3TE32_MYTED</name>
<dbReference type="InterPro" id="IPR047153">
    <property type="entry name" value="TRIM45/56/19-like"/>
</dbReference>
<dbReference type="OrthoDB" id="6162405at2759"/>
<comment type="caution">
    <text evidence="2">The sequence shown here is derived from an EMBL/GenBank/DDBJ whole genome shotgun (WGS) entry which is preliminary data.</text>
</comment>
<dbReference type="EMBL" id="CAJPWZ010002017">
    <property type="protein sequence ID" value="CAG2229187.1"/>
    <property type="molecule type" value="Genomic_DNA"/>
</dbReference>
<protein>
    <recommendedName>
        <fullName evidence="4">B box-type domain-containing protein</fullName>
    </recommendedName>
</protein>
<evidence type="ECO:0008006" key="4">
    <source>
        <dbReference type="Google" id="ProtNLM"/>
    </source>
</evidence>
<keyword evidence="1" id="KW-0175">Coiled coil</keyword>
<gene>
    <name evidence="2" type="ORF">MEDL_42102</name>
</gene>
<dbReference type="Gene3D" id="3.30.160.60">
    <property type="entry name" value="Classic Zinc Finger"/>
    <property type="match status" value="1"/>
</dbReference>
<keyword evidence="3" id="KW-1185">Reference proteome</keyword>
<dbReference type="InterPro" id="IPR011044">
    <property type="entry name" value="Quino_amine_DH_bsu"/>
</dbReference>
<dbReference type="PANTHER" id="PTHR25462:SF296">
    <property type="entry name" value="MEIOTIC P26, ISOFORM F"/>
    <property type="match status" value="1"/>
</dbReference>
<evidence type="ECO:0000313" key="3">
    <source>
        <dbReference type="Proteomes" id="UP000683360"/>
    </source>
</evidence>